<dbReference type="EMBL" id="CP036434">
    <property type="protein sequence ID" value="QDV08424.1"/>
    <property type="molecule type" value="Genomic_DNA"/>
</dbReference>
<gene>
    <name evidence="2" type="ORF">Poly30_39670</name>
</gene>
<dbReference type="Gene3D" id="2.30.42.10">
    <property type="match status" value="1"/>
</dbReference>
<feature type="region of interest" description="Disordered" evidence="1">
    <location>
        <begin position="139"/>
        <end position="159"/>
    </location>
</feature>
<proteinExistence type="predicted"/>
<sequence>MNRLSASVLLAIVLVSAFVGFGAGFVIGQNPGAVAASEVATIGWSPDASPRPAAESPPTDEQMVRVGERLPVVRPEDSDGRLDRDPAAVYEPPTSMLNSAVRRTKAPAVEMATGEGVISGIVTTPEGDPLGAVEVHATPAGPGMRTERASSARQLQPSRRELEEVLADAAEDWARSEGRAMTATTGPDGRFRIEGLADLDFRVRAQAEGYSFDTREYSVLNPVQQPDAEVKIQARPLIGIRVLVVDESGAPRDRAIVVANGDRLEWTPEDPIVYSTAKQFQLQAFGDPLVTASTRSSGTRFISETIHVDAIAEPDRVVTLTLEAACIVSGRIVGENVKGQGWQNVYAVPVRADEPFDATVPQPDDIETYARDDLFLFNDLIPGRYAICLIGSGNVPVDHEIVEVKPGVTELVLDREVHDPSKYIRVTALSPRGTVVESYGANLEYQKPGGEISYGWVNDSRLPDGSMLLDLSEFSEFDYDAWPAGSKAWLVGSSAVYGKVTVPLTSGQREVTVQFLEPCELTVQLEGDISMGGFRISVKEAGTERTEPPTLATASQGNRRYGARIDARGVARFRALSPGPVIVELSQTGQWWGEGREISRQELVLSGKEHRITLEAPPVSDLEVLIAPCKERRYLSLQITEEDGEEKQIAWINTSEDGRAVFRSLPAGEYKVKDNKSGASAMATVPGPLLRIDLAEHVTKLAVSLNKLDEKLGEWGLAGGDLIVAIDGEPIEEEETLMDKLHKGDVTVTVERGEETLEIKLTQYPRKTREANPLGGWISIHSD</sequence>
<dbReference type="SUPFAM" id="SSF49464">
    <property type="entry name" value="Carboxypeptidase regulatory domain-like"/>
    <property type="match status" value="1"/>
</dbReference>
<name>A0A518EWF7_9BACT</name>
<dbReference type="InterPro" id="IPR036034">
    <property type="entry name" value="PDZ_sf"/>
</dbReference>
<dbReference type="Proteomes" id="UP000320390">
    <property type="component" value="Chromosome"/>
</dbReference>
<reference evidence="2 3" key="1">
    <citation type="submission" date="2019-02" db="EMBL/GenBank/DDBJ databases">
        <title>Deep-cultivation of Planctomycetes and their phenomic and genomic characterization uncovers novel biology.</title>
        <authorList>
            <person name="Wiegand S."/>
            <person name="Jogler M."/>
            <person name="Boedeker C."/>
            <person name="Pinto D."/>
            <person name="Vollmers J."/>
            <person name="Rivas-Marin E."/>
            <person name="Kohn T."/>
            <person name="Peeters S.H."/>
            <person name="Heuer A."/>
            <person name="Rast P."/>
            <person name="Oberbeckmann S."/>
            <person name="Bunk B."/>
            <person name="Jeske O."/>
            <person name="Meyerdierks A."/>
            <person name="Storesund J.E."/>
            <person name="Kallscheuer N."/>
            <person name="Luecker S."/>
            <person name="Lage O.M."/>
            <person name="Pohl T."/>
            <person name="Merkel B.J."/>
            <person name="Hornburger P."/>
            <person name="Mueller R.-W."/>
            <person name="Bruemmer F."/>
            <person name="Labrenz M."/>
            <person name="Spormann A.M."/>
            <person name="Op den Camp H."/>
            <person name="Overmann J."/>
            <person name="Amann R."/>
            <person name="Jetten M.S.M."/>
            <person name="Mascher T."/>
            <person name="Medema M.H."/>
            <person name="Devos D.P."/>
            <person name="Kaster A.-K."/>
            <person name="Ovreas L."/>
            <person name="Rohde M."/>
            <person name="Galperin M.Y."/>
            <person name="Jogler C."/>
        </authorList>
    </citation>
    <scope>NUCLEOTIDE SEQUENCE [LARGE SCALE GENOMIC DNA]</scope>
    <source>
        <strain evidence="2 3">Poly30</strain>
    </source>
</reference>
<protein>
    <recommendedName>
        <fullName evidence="4">PDZ domain-containing protein</fullName>
    </recommendedName>
</protein>
<organism evidence="2 3">
    <name type="scientific">Saltatorellus ferox</name>
    <dbReference type="NCBI Taxonomy" id="2528018"/>
    <lineage>
        <taxon>Bacteria</taxon>
        <taxon>Pseudomonadati</taxon>
        <taxon>Planctomycetota</taxon>
        <taxon>Planctomycetia</taxon>
        <taxon>Planctomycetia incertae sedis</taxon>
        <taxon>Saltatorellus</taxon>
    </lineage>
</organism>
<evidence type="ECO:0008006" key="4">
    <source>
        <dbReference type="Google" id="ProtNLM"/>
    </source>
</evidence>
<dbReference type="RefSeq" id="WP_145201064.1">
    <property type="nucleotide sequence ID" value="NZ_CP036434.1"/>
</dbReference>
<dbReference type="SUPFAM" id="SSF50156">
    <property type="entry name" value="PDZ domain-like"/>
    <property type="match status" value="1"/>
</dbReference>
<evidence type="ECO:0000313" key="3">
    <source>
        <dbReference type="Proteomes" id="UP000320390"/>
    </source>
</evidence>
<accession>A0A518EWF7</accession>
<evidence type="ECO:0000256" key="1">
    <source>
        <dbReference type="SAM" id="MobiDB-lite"/>
    </source>
</evidence>
<dbReference type="AlphaFoldDB" id="A0A518EWF7"/>
<evidence type="ECO:0000313" key="2">
    <source>
        <dbReference type="EMBL" id="QDV08424.1"/>
    </source>
</evidence>
<dbReference type="OrthoDB" id="9804660at2"/>
<keyword evidence="3" id="KW-1185">Reference proteome</keyword>
<dbReference type="InterPro" id="IPR008969">
    <property type="entry name" value="CarboxyPept-like_regulatory"/>
</dbReference>